<accession>A0A7R8ZRJ1</accession>
<dbReference type="AlphaFoldDB" id="A0A7R8ZRJ1"/>
<gene>
    <name evidence="2" type="ORF">CTOB1V02_LOCUS6867</name>
</gene>
<dbReference type="EMBL" id="OB661799">
    <property type="protein sequence ID" value="CAD7228993.1"/>
    <property type="molecule type" value="Genomic_DNA"/>
</dbReference>
<organism evidence="2">
    <name type="scientific">Cyprideis torosa</name>
    <dbReference type="NCBI Taxonomy" id="163714"/>
    <lineage>
        <taxon>Eukaryota</taxon>
        <taxon>Metazoa</taxon>
        <taxon>Ecdysozoa</taxon>
        <taxon>Arthropoda</taxon>
        <taxon>Crustacea</taxon>
        <taxon>Oligostraca</taxon>
        <taxon>Ostracoda</taxon>
        <taxon>Podocopa</taxon>
        <taxon>Podocopida</taxon>
        <taxon>Cytherocopina</taxon>
        <taxon>Cytheroidea</taxon>
        <taxon>Cytherideidae</taxon>
        <taxon>Cyprideis</taxon>
    </lineage>
</organism>
<feature type="region of interest" description="Disordered" evidence="1">
    <location>
        <begin position="254"/>
        <end position="332"/>
    </location>
</feature>
<feature type="compositionally biased region" description="Polar residues" evidence="1">
    <location>
        <begin position="72"/>
        <end position="82"/>
    </location>
</feature>
<feature type="region of interest" description="Disordered" evidence="1">
    <location>
        <begin position="1"/>
        <end position="123"/>
    </location>
</feature>
<protein>
    <submittedName>
        <fullName evidence="2">Uncharacterized protein</fullName>
    </submittedName>
</protein>
<feature type="region of interest" description="Disordered" evidence="1">
    <location>
        <begin position="171"/>
        <end position="190"/>
    </location>
</feature>
<evidence type="ECO:0000313" key="2">
    <source>
        <dbReference type="EMBL" id="CAD7228993.1"/>
    </source>
</evidence>
<feature type="compositionally biased region" description="Acidic residues" evidence="1">
    <location>
        <begin position="622"/>
        <end position="636"/>
    </location>
</feature>
<feature type="compositionally biased region" description="Basic and acidic residues" evidence="1">
    <location>
        <begin position="254"/>
        <end position="279"/>
    </location>
</feature>
<feature type="compositionally biased region" description="Polar residues" evidence="1">
    <location>
        <begin position="280"/>
        <end position="330"/>
    </location>
</feature>
<proteinExistence type="predicted"/>
<feature type="region of interest" description="Disordered" evidence="1">
    <location>
        <begin position="569"/>
        <end position="636"/>
    </location>
</feature>
<evidence type="ECO:0000256" key="1">
    <source>
        <dbReference type="SAM" id="MobiDB-lite"/>
    </source>
</evidence>
<reference evidence="2" key="1">
    <citation type="submission" date="2020-11" db="EMBL/GenBank/DDBJ databases">
        <authorList>
            <person name="Tran Van P."/>
        </authorList>
    </citation>
    <scope>NUCLEOTIDE SEQUENCE</scope>
</reference>
<feature type="region of interest" description="Disordered" evidence="1">
    <location>
        <begin position="462"/>
        <end position="483"/>
    </location>
</feature>
<name>A0A7R8ZRJ1_9CRUS</name>
<sequence length="636" mass="69629">MSGHGPPERWTTLEHHSPLAQTTSGSGGQGSRYHHSQHSNHQTHLASGNPWEYAGLSPNRIRRSNPLGTGGTQITNEAFNPSYQPPNPSHPGGYHTLSSRRSRPSMEYDEYGAPSRSPRTYGQMPFSLPRGTSGSTDTDLYSAEEGYPMSGGYHFAQMTPREREISGYTTMSRRGGRRMTRDPSSASVTDAHGYRMAAEFGGFSHADRQLLDRDLYQGYSGGTPGTTAPQTSIVLPYGGYGYGGSSNAGLGFVARDRRDRRSAPEKDYSMERMMAEGKRSQNISGIQRRTNFPSAASSAGPTTQNSRVEMSSPSASGNTSMASAFRSSRAGTEPIEKLRNIAVVKPLPHSSPKPQSLPQVPPESAVVRRPVAVQTRASSAQTQTSPWHHLGPSISASVPLLGNGADISRIDVLLRYLRQGTVTFFGLDQGAREEELRDVWTGRRQRLALRKYGSLKDGAFPPIHHHPHHAQTTAKASRTDRAISTDQPDAAAALEMDSLPSPIKRLSEKPTNKKDPVVKIAWDGLNYAIRVSQNLGGAGTGVAANDERMMFIQKSQRLDEAFVEYWSSRDEEELLSPSSTATERRRRLEASQQGFYDETDMAHTGRYPPPPEAYRDPALGDKDDEDVKEIDDDEGG</sequence>